<evidence type="ECO:0000313" key="2">
    <source>
        <dbReference type="WBParaSite" id="Hba_00131"/>
    </source>
</evidence>
<sequence length="166" mass="18979">MNPMGNLWEILVGWSYADNRQLETTKALQLAISKEWSEVDNSGIKNLVNSMPERIFQKKRQKKTKCAIILKRTVGQSDFEADDQRVLGSPNELDDRIVGSLPPVRRRSIELRMKKRRDRQRMVDNLLVGASSSGGEELSDLVEEAVVADEGLVAERHQVRLQRRHT</sequence>
<accession>A0A1I7W697</accession>
<dbReference type="WBParaSite" id="Hba_00131">
    <property type="protein sequence ID" value="Hba_00131"/>
    <property type="gene ID" value="Hba_00131"/>
</dbReference>
<dbReference type="Gene3D" id="3.30.420.10">
    <property type="entry name" value="Ribonuclease H-like superfamily/Ribonuclease H"/>
    <property type="match status" value="1"/>
</dbReference>
<dbReference type="AlphaFoldDB" id="A0A1I7W697"/>
<protein>
    <submittedName>
        <fullName evidence="2">Uncharacterized protein</fullName>
    </submittedName>
</protein>
<keyword evidence="1" id="KW-1185">Reference proteome</keyword>
<reference evidence="2" key="1">
    <citation type="submission" date="2016-11" db="UniProtKB">
        <authorList>
            <consortium name="WormBaseParasite"/>
        </authorList>
    </citation>
    <scope>IDENTIFICATION</scope>
</reference>
<dbReference type="GO" id="GO:0003676">
    <property type="term" value="F:nucleic acid binding"/>
    <property type="evidence" value="ECO:0007669"/>
    <property type="project" value="InterPro"/>
</dbReference>
<evidence type="ECO:0000313" key="1">
    <source>
        <dbReference type="Proteomes" id="UP000095283"/>
    </source>
</evidence>
<dbReference type="InterPro" id="IPR036397">
    <property type="entry name" value="RNaseH_sf"/>
</dbReference>
<proteinExistence type="predicted"/>
<organism evidence="1 2">
    <name type="scientific">Heterorhabditis bacteriophora</name>
    <name type="common">Entomopathogenic nematode worm</name>
    <dbReference type="NCBI Taxonomy" id="37862"/>
    <lineage>
        <taxon>Eukaryota</taxon>
        <taxon>Metazoa</taxon>
        <taxon>Ecdysozoa</taxon>
        <taxon>Nematoda</taxon>
        <taxon>Chromadorea</taxon>
        <taxon>Rhabditida</taxon>
        <taxon>Rhabditina</taxon>
        <taxon>Rhabditomorpha</taxon>
        <taxon>Strongyloidea</taxon>
        <taxon>Heterorhabditidae</taxon>
        <taxon>Heterorhabditis</taxon>
    </lineage>
</organism>
<dbReference type="Proteomes" id="UP000095283">
    <property type="component" value="Unplaced"/>
</dbReference>
<name>A0A1I7W697_HETBA</name>